<organism evidence="1 2">
    <name type="scientific">Capsella rubella</name>
    <dbReference type="NCBI Taxonomy" id="81985"/>
    <lineage>
        <taxon>Eukaryota</taxon>
        <taxon>Viridiplantae</taxon>
        <taxon>Streptophyta</taxon>
        <taxon>Embryophyta</taxon>
        <taxon>Tracheophyta</taxon>
        <taxon>Spermatophyta</taxon>
        <taxon>Magnoliopsida</taxon>
        <taxon>eudicotyledons</taxon>
        <taxon>Gunneridae</taxon>
        <taxon>Pentapetalae</taxon>
        <taxon>rosids</taxon>
        <taxon>malvids</taxon>
        <taxon>Brassicales</taxon>
        <taxon>Brassicaceae</taxon>
        <taxon>Camelineae</taxon>
        <taxon>Capsella</taxon>
    </lineage>
</organism>
<gene>
    <name evidence="1" type="ORF">CARUB_v10025729mg</name>
</gene>
<dbReference type="KEGG" id="crb:17887894"/>
<reference evidence="2" key="1">
    <citation type="journal article" date="2013" name="Nat. Genet.">
        <title>The Capsella rubella genome and the genomic consequences of rapid mating system evolution.</title>
        <authorList>
            <person name="Slotte T."/>
            <person name="Hazzouri K.M."/>
            <person name="Agren J.A."/>
            <person name="Koenig D."/>
            <person name="Maumus F."/>
            <person name="Guo Y.L."/>
            <person name="Steige K."/>
            <person name="Platts A.E."/>
            <person name="Escobar J.S."/>
            <person name="Newman L.K."/>
            <person name="Wang W."/>
            <person name="Mandakova T."/>
            <person name="Vello E."/>
            <person name="Smith L.M."/>
            <person name="Henz S.R."/>
            <person name="Steffen J."/>
            <person name="Takuno S."/>
            <person name="Brandvain Y."/>
            <person name="Coop G."/>
            <person name="Andolfatto P."/>
            <person name="Hu T.T."/>
            <person name="Blanchette M."/>
            <person name="Clark R.M."/>
            <person name="Quesneville H."/>
            <person name="Nordborg M."/>
            <person name="Gaut B.S."/>
            <person name="Lysak M.A."/>
            <person name="Jenkins J."/>
            <person name="Grimwood J."/>
            <person name="Chapman J."/>
            <person name="Prochnik S."/>
            <person name="Shu S."/>
            <person name="Rokhsar D."/>
            <person name="Schmutz J."/>
            <person name="Weigel D."/>
            <person name="Wright S.I."/>
        </authorList>
    </citation>
    <scope>NUCLEOTIDE SEQUENCE [LARGE SCALE GENOMIC DNA]</scope>
    <source>
        <strain evidence="2">cv. Monte Gargano</strain>
    </source>
</reference>
<keyword evidence="2" id="KW-1185">Reference proteome</keyword>
<evidence type="ECO:0000313" key="2">
    <source>
        <dbReference type="Proteomes" id="UP000029121"/>
    </source>
</evidence>
<name>R0HIA8_9BRAS</name>
<protein>
    <submittedName>
        <fullName evidence="1">Uncharacterized protein</fullName>
    </submittedName>
</protein>
<sequence length="78" mass="8838">MIANITRNTGPAMGTFLTSAAPSEVHGLVDVMKGTMLRYEENEFEKKRQQQRDHAKALREARDKKRLALLLKKQGKGK</sequence>
<accession>R0HIA8</accession>
<dbReference type="Proteomes" id="UP000029121">
    <property type="component" value="Unassembled WGS sequence"/>
</dbReference>
<evidence type="ECO:0000313" key="1">
    <source>
        <dbReference type="EMBL" id="EOA29434.1"/>
    </source>
</evidence>
<dbReference type="EMBL" id="KB870808">
    <property type="protein sequence ID" value="EOA29434.1"/>
    <property type="molecule type" value="Genomic_DNA"/>
</dbReference>
<dbReference type="AlphaFoldDB" id="R0HIA8"/>
<proteinExistence type="predicted"/>